<sequence>MPHLRKPSHLRKIRGMDEEISHRILLLSSFIVVIFLVVFIRLIYIQVFSYNDYVQKKDDYTSIRQYVNAPRGQIYDCKGRVLAKTVVSHNIVYTSPKNMSSEDYKLYAKRLVEVFNIDTDDFSETDKKEAYITWKSFLSPSNSEYAANNLLTKSELNAYKSGLWGTNAETRRHQILMKRIGKKQIKEMSAKQLKIAVIYQRMTENASTGQENVILEDVGDDDVAYLVEHKSDFPGFDVDFGGWKREYPYGETLSDVLGTVSTSTQGLPSENANYYLQRGFQYNATVGKSGLEYEYNDVLSGQAQVSKITYDSNGLAKKTVVQSAVKGDDVYLSIDIDLQQKLDETVKSVLQEKGGSPNRENFSTLFMCMMDPNSGSVLAMSGYQKDLDSGKMTYFASGCYASLANPGSSVKGATVYMGLSEGAVKPGEITVDQTMNIGGQEFSSYEDHGPVDDIQALAVSSNVYMANIAIRLGGDTYKEGESLHINDVTGTLNKMRSYYSMFGLGNKTGLDVPDEVSGYMGVGFEPGMLLNYAIGQMDMYTPVQLMEYVSTIATGGKMYQPSLMKYIKEVNSDQVIQTGGGVLKSTLPEKNKAYLNRVQQGFRAVVSEGNASDDLQNMDVEVAGKTGTAEVNQWTTVDFVGYAPYENPTVSFACVAPTSSVNLQSVSENTCTYDVVPTVLEKYFELYPAS</sequence>
<reference evidence="14 15" key="1">
    <citation type="submission" date="2018-11" db="EMBL/GenBank/DDBJ databases">
        <title>Clostridium sp. nov., a member of the family Erysipelotrichaceae isolated from pig faeces.</title>
        <authorList>
            <person name="Chang Y.-H."/>
        </authorList>
    </citation>
    <scope>NUCLEOTIDE SEQUENCE [LARGE SCALE GENOMIC DNA]</scope>
    <source>
        <strain evidence="14 15">YH-panp20</strain>
    </source>
</reference>
<evidence type="ECO:0000313" key="15">
    <source>
        <dbReference type="Proteomes" id="UP000276568"/>
    </source>
</evidence>
<evidence type="ECO:0000259" key="13">
    <source>
        <dbReference type="Pfam" id="PF03717"/>
    </source>
</evidence>
<dbReference type="GO" id="GO:0071972">
    <property type="term" value="F:peptidoglycan L,D-transpeptidase activity"/>
    <property type="evidence" value="ECO:0007669"/>
    <property type="project" value="TreeGrafter"/>
</dbReference>
<dbReference type="Gene3D" id="3.90.1310.10">
    <property type="entry name" value="Penicillin-binding protein 2a (Domain 2)"/>
    <property type="match status" value="1"/>
</dbReference>
<dbReference type="GO" id="GO:0071555">
    <property type="term" value="P:cell wall organization"/>
    <property type="evidence" value="ECO:0007669"/>
    <property type="project" value="UniProtKB-KW"/>
</dbReference>
<gene>
    <name evidence="14" type="ORF">EDX97_04020</name>
</gene>
<evidence type="ECO:0000313" key="14">
    <source>
        <dbReference type="EMBL" id="RNM31727.1"/>
    </source>
</evidence>
<evidence type="ECO:0000256" key="5">
    <source>
        <dbReference type="ARBA" id="ARBA00022692"/>
    </source>
</evidence>
<dbReference type="PANTHER" id="PTHR30627:SF2">
    <property type="entry name" value="PEPTIDOGLYCAN D,D-TRANSPEPTIDASE MRDA"/>
    <property type="match status" value="1"/>
</dbReference>
<evidence type="ECO:0000256" key="2">
    <source>
        <dbReference type="ARBA" id="ARBA00004236"/>
    </source>
</evidence>
<keyword evidence="4" id="KW-1003">Cell membrane</keyword>
<evidence type="ECO:0000256" key="8">
    <source>
        <dbReference type="ARBA" id="ARBA00022989"/>
    </source>
</evidence>
<keyword evidence="15" id="KW-1185">Reference proteome</keyword>
<evidence type="ECO:0000256" key="11">
    <source>
        <dbReference type="SAM" id="Phobius"/>
    </source>
</evidence>
<evidence type="ECO:0000256" key="7">
    <source>
        <dbReference type="ARBA" id="ARBA00022984"/>
    </source>
</evidence>
<dbReference type="InterPro" id="IPR005311">
    <property type="entry name" value="PBP_dimer"/>
</dbReference>
<dbReference type="OrthoDB" id="9770103at2"/>
<dbReference type="RefSeq" id="WP_128519887.1">
    <property type="nucleotide sequence ID" value="NZ_RJQC01000001.1"/>
</dbReference>
<comment type="subcellular location">
    <subcellularLocation>
        <location evidence="2">Cell membrane</location>
    </subcellularLocation>
    <subcellularLocation>
        <location evidence="1">Membrane</location>
        <topology evidence="1">Single-pass membrane protein</topology>
    </subcellularLocation>
</comment>
<dbReference type="InterPro" id="IPR001460">
    <property type="entry name" value="PCN-bd_Tpept"/>
</dbReference>
<protein>
    <submittedName>
        <fullName evidence="14">Penicillin-binding protein 2</fullName>
    </submittedName>
</protein>
<dbReference type="Proteomes" id="UP000276568">
    <property type="component" value="Unassembled WGS sequence"/>
</dbReference>
<dbReference type="EMBL" id="RJQC01000001">
    <property type="protein sequence ID" value="RNM31727.1"/>
    <property type="molecule type" value="Genomic_DNA"/>
</dbReference>
<dbReference type="PANTHER" id="PTHR30627">
    <property type="entry name" value="PEPTIDOGLYCAN D,D-TRANSPEPTIDASE"/>
    <property type="match status" value="1"/>
</dbReference>
<dbReference type="GO" id="GO:0009252">
    <property type="term" value="P:peptidoglycan biosynthetic process"/>
    <property type="evidence" value="ECO:0007669"/>
    <property type="project" value="UniProtKB-KW"/>
</dbReference>
<evidence type="ECO:0000256" key="4">
    <source>
        <dbReference type="ARBA" id="ARBA00022475"/>
    </source>
</evidence>
<comment type="caution">
    <text evidence="14">The sequence shown here is derived from an EMBL/GenBank/DDBJ whole genome shotgun (WGS) entry which is preliminary data.</text>
</comment>
<dbReference type="Gene3D" id="1.10.10.1230">
    <property type="entry name" value="Penicillin-binding protein, N-terminal non-catalytic domain, head sub-domain"/>
    <property type="match status" value="1"/>
</dbReference>
<dbReference type="Pfam" id="PF00905">
    <property type="entry name" value="Transpeptidase"/>
    <property type="match status" value="1"/>
</dbReference>
<feature type="domain" description="Penicillin-binding protein dimerisation" evidence="13">
    <location>
        <begin position="67"/>
        <end position="316"/>
    </location>
</feature>
<evidence type="ECO:0000259" key="12">
    <source>
        <dbReference type="Pfam" id="PF00905"/>
    </source>
</evidence>
<dbReference type="GO" id="GO:0008658">
    <property type="term" value="F:penicillin binding"/>
    <property type="evidence" value="ECO:0007669"/>
    <property type="project" value="InterPro"/>
</dbReference>
<organism evidence="14 15">
    <name type="scientific">Absicoccus porci</name>
    <dbReference type="NCBI Taxonomy" id="2486576"/>
    <lineage>
        <taxon>Bacteria</taxon>
        <taxon>Bacillati</taxon>
        <taxon>Bacillota</taxon>
        <taxon>Erysipelotrichia</taxon>
        <taxon>Erysipelotrichales</taxon>
        <taxon>Erysipelotrichaceae</taxon>
        <taxon>Absicoccus</taxon>
    </lineage>
</organism>
<evidence type="ECO:0000256" key="9">
    <source>
        <dbReference type="ARBA" id="ARBA00023136"/>
    </source>
</evidence>
<proteinExistence type="inferred from homology"/>
<dbReference type="GO" id="GO:0005886">
    <property type="term" value="C:plasma membrane"/>
    <property type="evidence" value="ECO:0007669"/>
    <property type="project" value="UniProtKB-SubCell"/>
</dbReference>
<evidence type="ECO:0000256" key="3">
    <source>
        <dbReference type="ARBA" id="ARBA00007171"/>
    </source>
</evidence>
<dbReference type="SUPFAM" id="SSF56601">
    <property type="entry name" value="beta-lactamase/transpeptidase-like"/>
    <property type="match status" value="1"/>
</dbReference>
<dbReference type="SUPFAM" id="SSF56519">
    <property type="entry name" value="Penicillin binding protein dimerisation domain"/>
    <property type="match status" value="1"/>
</dbReference>
<dbReference type="GO" id="GO:0008360">
    <property type="term" value="P:regulation of cell shape"/>
    <property type="evidence" value="ECO:0007669"/>
    <property type="project" value="UniProtKB-KW"/>
</dbReference>
<dbReference type="InterPro" id="IPR050515">
    <property type="entry name" value="Beta-lactam/transpept"/>
</dbReference>
<keyword evidence="9 11" id="KW-0472">Membrane</keyword>
<keyword evidence="5 11" id="KW-0812">Transmembrane</keyword>
<accession>A0A3N0I490</accession>
<keyword evidence="10" id="KW-0961">Cell wall biogenesis/degradation</keyword>
<feature type="transmembrane region" description="Helical" evidence="11">
    <location>
        <begin position="20"/>
        <end position="44"/>
    </location>
</feature>
<dbReference type="InterPro" id="IPR012338">
    <property type="entry name" value="Beta-lactam/transpept-like"/>
</dbReference>
<dbReference type="AlphaFoldDB" id="A0A3N0I490"/>
<keyword evidence="8 11" id="KW-1133">Transmembrane helix</keyword>
<comment type="similarity">
    <text evidence="3">Belongs to the transpeptidase family.</text>
</comment>
<keyword evidence="6" id="KW-0133">Cell shape</keyword>
<evidence type="ECO:0000256" key="6">
    <source>
        <dbReference type="ARBA" id="ARBA00022960"/>
    </source>
</evidence>
<feature type="domain" description="Penicillin-binding protein transpeptidase" evidence="12">
    <location>
        <begin position="367"/>
        <end position="660"/>
    </location>
</feature>
<dbReference type="Pfam" id="PF03717">
    <property type="entry name" value="PBP_dimer"/>
    <property type="match status" value="1"/>
</dbReference>
<evidence type="ECO:0000256" key="10">
    <source>
        <dbReference type="ARBA" id="ARBA00023316"/>
    </source>
</evidence>
<evidence type="ECO:0000256" key="1">
    <source>
        <dbReference type="ARBA" id="ARBA00004167"/>
    </source>
</evidence>
<dbReference type="Gene3D" id="3.40.710.10">
    <property type="entry name" value="DD-peptidase/beta-lactamase superfamily"/>
    <property type="match status" value="1"/>
</dbReference>
<dbReference type="InterPro" id="IPR036138">
    <property type="entry name" value="PBP_dimer_sf"/>
</dbReference>
<name>A0A3N0I490_9FIRM</name>
<keyword evidence="7" id="KW-0573">Peptidoglycan synthesis</keyword>